<accession>A0A6C0HNS2</accession>
<proteinExistence type="predicted"/>
<sequence>MAFARNMYDGKTTTEILREQTYINRYMLDVPGPGNNLPFIDDPFIRIQKWRGNLMTNIVSVEGDLLGLTRNLNKDSIKDNNYIDHAIKTKSVNYPVVNPLTDQPRATHPAWADRETEPSNWNILSKNQHSNAFMKFDNNIDTRLNEIEMYQKNRT</sequence>
<reference evidence="1" key="1">
    <citation type="journal article" date="2020" name="Nature">
        <title>Giant virus diversity and host interactions through global metagenomics.</title>
        <authorList>
            <person name="Schulz F."/>
            <person name="Roux S."/>
            <person name="Paez-Espino D."/>
            <person name="Jungbluth S."/>
            <person name="Walsh D.A."/>
            <person name="Denef V.J."/>
            <person name="McMahon K.D."/>
            <person name="Konstantinidis K.T."/>
            <person name="Eloe-Fadrosh E.A."/>
            <person name="Kyrpides N.C."/>
            <person name="Woyke T."/>
        </authorList>
    </citation>
    <scope>NUCLEOTIDE SEQUENCE</scope>
    <source>
        <strain evidence="1">GVMAG-M-3300023184-161</strain>
    </source>
</reference>
<name>A0A6C0HNS2_9ZZZZ</name>
<protein>
    <submittedName>
        <fullName evidence="1">Uncharacterized protein</fullName>
    </submittedName>
</protein>
<dbReference type="AlphaFoldDB" id="A0A6C0HNS2"/>
<evidence type="ECO:0000313" key="1">
    <source>
        <dbReference type="EMBL" id="QHT82348.1"/>
    </source>
</evidence>
<dbReference type="EMBL" id="MN739998">
    <property type="protein sequence ID" value="QHT82348.1"/>
    <property type="molecule type" value="Genomic_DNA"/>
</dbReference>
<organism evidence="1">
    <name type="scientific">viral metagenome</name>
    <dbReference type="NCBI Taxonomy" id="1070528"/>
    <lineage>
        <taxon>unclassified sequences</taxon>
        <taxon>metagenomes</taxon>
        <taxon>organismal metagenomes</taxon>
    </lineage>
</organism>